<dbReference type="WBParaSite" id="MhA1_Contig375.frz3.gene7">
    <property type="protein sequence ID" value="MhA1_Contig375.frz3.gene7"/>
    <property type="gene ID" value="MhA1_Contig375.frz3.gene7"/>
</dbReference>
<keyword evidence="2" id="KW-1185">Reference proteome</keyword>
<organism evidence="2 3">
    <name type="scientific">Meloidogyne hapla</name>
    <name type="common">Root-knot nematode worm</name>
    <dbReference type="NCBI Taxonomy" id="6305"/>
    <lineage>
        <taxon>Eukaryota</taxon>
        <taxon>Metazoa</taxon>
        <taxon>Ecdysozoa</taxon>
        <taxon>Nematoda</taxon>
        <taxon>Chromadorea</taxon>
        <taxon>Rhabditida</taxon>
        <taxon>Tylenchina</taxon>
        <taxon>Tylenchomorpha</taxon>
        <taxon>Tylenchoidea</taxon>
        <taxon>Meloidogynidae</taxon>
        <taxon>Meloidogyninae</taxon>
        <taxon>Meloidogyne</taxon>
    </lineage>
</organism>
<protein>
    <submittedName>
        <fullName evidence="3">G protein-coupled receptor</fullName>
    </submittedName>
</protein>
<name>A0A1I8BQ17_MELHA</name>
<keyword evidence="1" id="KW-1133">Transmembrane helix</keyword>
<reference evidence="3" key="1">
    <citation type="submission" date="2016-11" db="UniProtKB">
        <authorList>
            <consortium name="WormBaseParasite"/>
        </authorList>
    </citation>
    <scope>IDENTIFICATION</scope>
</reference>
<feature type="transmembrane region" description="Helical" evidence="1">
    <location>
        <begin position="23"/>
        <end position="41"/>
    </location>
</feature>
<proteinExistence type="predicted"/>
<sequence>MNQANCLAAEAAVLDKADNIERGVHVILGMIIFILLIRLVCTYRTKSVKLHPNLIVSFNEIVLLTYSNPCDCLNQVWFVCLIRIPSYIYFLGSPMFHFAIMIERVLATINVKIYEKQGKMIAIIGTIIVVKF</sequence>
<evidence type="ECO:0000313" key="3">
    <source>
        <dbReference type="WBParaSite" id="MhA1_Contig375.frz3.gene7"/>
    </source>
</evidence>
<accession>A0A1I8BQ17</accession>
<keyword evidence="1" id="KW-0472">Membrane</keyword>
<dbReference type="Proteomes" id="UP000095281">
    <property type="component" value="Unplaced"/>
</dbReference>
<keyword evidence="1" id="KW-0812">Transmembrane</keyword>
<evidence type="ECO:0000256" key="1">
    <source>
        <dbReference type="SAM" id="Phobius"/>
    </source>
</evidence>
<dbReference type="AlphaFoldDB" id="A0A1I8BQ17"/>
<evidence type="ECO:0000313" key="2">
    <source>
        <dbReference type="Proteomes" id="UP000095281"/>
    </source>
</evidence>